<keyword evidence="1" id="KW-0812">Transmembrane</keyword>
<name>A0AAN4YYK0_9BILA</name>
<keyword evidence="1" id="KW-1133">Transmembrane helix</keyword>
<gene>
    <name evidence="2" type="ORF">PMAYCL1PPCAC_00374</name>
</gene>
<protein>
    <submittedName>
        <fullName evidence="2">Uncharacterized protein</fullName>
    </submittedName>
</protein>
<organism evidence="2 3">
    <name type="scientific">Pristionchus mayeri</name>
    <dbReference type="NCBI Taxonomy" id="1317129"/>
    <lineage>
        <taxon>Eukaryota</taxon>
        <taxon>Metazoa</taxon>
        <taxon>Ecdysozoa</taxon>
        <taxon>Nematoda</taxon>
        <taxon>Chromadorea</taxon>
        <taxon>Rhabditida</taxon>
        <taxon>Rhabditina</taxon>
        <taxon>Diplogasteromorpha</taxon>
        <taxon>Diplogasteroidea</taxon>
        <taxon>Neodiplogasteridae</taxon>
        <taxon>Pristionchus</taxon>
    </lineage>
</organism>
<reference evidence="3" key="1">
    <citation type="submission" date="2022-10" db="EMBL/GenBank/DDBJ databases">
        <title>Genome assembly of Pristionchus species.</title>
        <authorList>
            <person name="Yoshida K."/>
            <person name="Sommer R.J."/>
        </authorList>
    </citation>
    <scope>NUCLEOTIDE SEQUENCE [LARGE SCALE GENOMIC DNA]</scope>
    <source>
        <strain evidence="3">RS5460</strain>
    </source>
</reference>
<proteinExistence type="predicted"/>
<sequence length="61" mass="7214">MITHLLNYIHNDLFSISVMHRCSLFLYQMALHILISLRIILFFQFFGPDSSSHSYLPNSRI</sequence>
<comment type="caution">
    <text evidence="2">The sequence shown here is derived from an EMBL/GenBank/DDBJ whole genome shotgun (WGS) entry which is preliminary data.</text>
</comment>
<dbReference type="EMBL" id="BTRK01000001">
    <property type="protein sequence ID" value="GMR30179.1"/>
    <property type="molecule type" value="Genomic_DNA"/>
</dbReference>
<dbReference type="AlphaFoldDB" id="A0AAN4YYK0"/>
<evidence type="ECO:0000256" key="1">
    <source>
        <dbReference type="SAM" id="Phobius"/>
    </source>
</evidence>
<evidence type="ECO:0000313" key="2">
    <source>
        <dbReference type="EMBL" id="GMR30179.1"/>
    </source>
</evidence>
<evidence type="ECO:0000313" key="3">
    <source>
        <dbReference type="Proteomes" id="UP001328107"/>
    </source>
</evidence>
<dbReference type="Proteomes" id="UP001328107">
    <property type="component" value="Unassembled WGS sequence"/>
</dbReference>
<accession>A0AAN4YYK0</accession>
<keyword evidence="3" id="KW-1185">Reference proteome</keyword>
<keyword evidence="1" id="KW-0472">Membrane</keyword>
<feature type="transmembrane region" description="Helical" evidence="1">
    <location>
        <begin position="24"/>
        <end position="46"/>
    </location>
</feature>